<accession>A0A512D742</accession>
<organism evidence="2 3">
    <name type="scientific">Cellulomonas aerilata</name>
    <dbReference type="NCBI Taxonomy" id="515326"/>
    <lineage>
        <taxon>Bacteria</taxon>
        <taxon>Bacillati</taxon>
        <taxon>Actinomycetota</taxon>
        <taxon>Actinomycetes</taxon>
        <taxon>Micrococcales</taxon>
        <taxon>Cellulomonadaceae</taxon>
        <taxon>Cellulomonas</taxon>
    </lineage>
</organism>
<sequence>MSLSRVLAATTTAALLVVGLAAPTQAGPAARSTSPESSQVVLDWQRTSSATVYPLPTTPIPTNVPLLGFTSLAMYDAARAAERRGVSQAAAVATAAHDVLTHYVPSAAATLDARLEVTLAGVPDGRSQERGEAVGARVAHRLIAQRAEDGLGDASIVYDRDPAPGVWQPVPNPAPPNEPGEPPVPMLGAWLGYLRPLVVTRPVRVDGPDALTSSAYARDFAEVKAIGSSTGSGRTDAQTATARFFNINPAVMYGDALVRHLEARPLGLTQTARLFAAMHVAMTDSLITCWRLKHEVGLWRPFQAIAGAASDGNPATEPQAGWTSLLPNPPYSDYPSGHGCLTAPAMEVLRQTLGEGTSLTLRNSALGTERTYPTLSALERDALESRIWGGLHFRDAMDDAYAIGREVADRVVVRLH</sequence>
<feature type="chain" id="PRO_5039422147" evidence="1">
    <location>
        <begin position="27"/>
        <end position="416"/>
    </location>
</feature>
<evidence type="ECO:0000313" key="2">
    <source>
        <dbReference type="EMBL" id="GEO32301.1"/>
    </source>
</evidence>
<protein>
    <submittedName>
        <fullName evidence="2">Haloperoxidase</fullName>
    </submittedName>
</protein>
<proteinExistence type="predicted"/>
<dbReference type="CDD" id="cd03398">
    <property type="entry name" value="PAP2_haloperoxidase"/>
    <property type="match status" value="1"/>
</dbReference>
<dbReference type="GO" id="GO:0004601">
    <property type="term" value="F:peroxidase activity"/>
    <property type="evidence" value="ECO:0007669"/>
    <property type="project" value="UniProtKB-KW"/>
</dbReference>
<dbReference type="Proteomes" id="UP000321181">
    <property type="component" value="Unassembled WGS sequence"/>
</dbReference>
<dbReference type="AlphaFoldDB" id="A0A512D742"/>
<dbReference type="RefSeq" id="WP_146898361.1">
    <property type="nucleotide sequence ID" value="NZ_BAAARM010000001.1"/>
</dbReference>
<keyword evidence="1" id="KW-0732">Signal</keyword>
<dbReference type="EMBL" id="BJYY01000001">
    <property type="protein sequence ID" value="GEO32301.1"/>
    <property type="molecule type" value="Genomic_DNA"/>
</dbReference>
<feature type="signal peptide" evidence="1">
    <location>
        <begin position="1"/>
        <end position="26"/>
    </location>
</feature>
<gene>
    <name evidence="2" type="ORF">CAE01nite_00260</name>
</gene>
<evidence type="ECO:0000313" key="3">
    <source>
        <dbReference type="Proteomes" id="UP000321181"/>
    </source>
</evidence>
<dbReference type="OrthoDB" id="103227at2"/>
<name>A0A512D742_9CELL</name>
<comment type="caution">
    <text evidence="2">The sequence shown here is derived from an EMBL/GenBank/DDBJ whole genome shotgun (WGS) entry which is preliminary data.</text>
</comment>
<evidence type="ECO:0000256" key="1">
    <source>
        <dbReference type="SAM" id="SignalP"/>
    </source>
</evidence>
<dbReference type="InterPro" id="IPR036938">
    <property type="entry name" value="PAP2/HPO_sf"/>
</dbReference>
<keyword evidence="2" id="KW-0560">Oxidoreductase</keyword>
<dbReference type="InterPro" id="IPR052559">
    <property type="entry name" value="V-haloperoxidase"/>
</dbReference>
<dbReference type="SUPFAM" id="SSF48317">
    <property type="entry name" value="Acid phosphatase/Vanadium-dependent haloperoxidase"/>
    <property type="match status" value="1"/>
</dbReference>
<keyword evidence="3" id="KW-1185">Reference proteome</keyword>
<dbReference type="PANTHER" id="PTHR34599">
    <property type="entry name" value="PEROXIDASE-RELATED"/>
    <property type="match status" value="1"/>
</dbReference>
<dbReference type="PANTHER" id="PTHR34599:SF1">
    <property type="entry name" value="PHOSPHATIDIC ACID PHOSPHATASE TYPE 2_HALOPEROXIDASE DOMAIN-CONTAINING PROTEIN"/>
    <property type="match status" value="1"/>
</dbReference>
<dbReference type="Gene3D" id="1.10.606.20">
    <property type="match status" value="1"/>
</dbReference>
<keyword evidence="2" id="KW-0575">Peroxidase</keyword>
<reference evidence="2 3" key="1">
    <citation type="submission" date="2019-07" db="EMBL/GenBank/DDBJ databases">
        <title>Whole genome shotgun sequence of Cellulomonas aerilata NBRC 106308.</title>
        <authorList>
            <person name="Hosoyama A."/>
            <person name="Uohara A."/>
            <person name="Ohji S."/>
            <person name="Ichikawa N."/>
        </authorList>
    </citation>
    <scope>NUCLEOTIDE SEQUENCE [LARGE SCALE GENOMIC DNA]</scope>
    <source>
        <strain evidence="2 3">NBRC 106308</strain>
    </source>
</reference>